<name>C4J065_MAIZE</name>
<protein>
    <submittedName>
        <fullName evidence="1">Uncharacterized protein</fullName>
    </submittedName>
</protein>
<organism evidence="1">
    <name type="scientific">Zea mays</name>
    <name type="common">Maize</name>
    <dbReference type="NCBI Taxonomy" id="4577"/>
    <lineage>
        <taxon>Eukaryota</taxon>
        <taxon>Viridiplantae</taxon>
        <taxon>Streptophyta</taxon>
        <taxon>Embryophyta</taxon>
        <taxon>Tracheophyta</taxon>
        <taxon>Spermatophyta</taxon>
        <taxon>Magnoliopsida</taxon>
        <taxon>Liliopsida</taxon>
        <taxon>Poales</taxon>
        <taxon>Poaceae</taxon>
        <taxon>PACMAD clade</taxon>
        <taxon>Panicoideae</taxon>
        <taxon>Andropogonodae</taxon>
        <taxon>Andropogoneae</taxon>
        <taxon>Tripsacinae</taxon>
        <taxon>Zea</taxon>
    </lineage>
</organism>
<sequence>MFLLSEKWSQCRCSMVLHAMHNPRSIPTAGTIIGLTAPEQICKLT</sequence>
<reference evidence="1" key="1">
    <citation type="journal article" date="2009" name="PLoS Genet.">
        <title>Sequencing, mapping, and analysis of 27,455 maize full-length cDNAs.</title>
        <authorList>
            <person name="Soderlund C."/>
            <person name="Descour A."/>
            <person name="Kudrna D."/>
            <person name="Bomhoff M."/>
            <person name="Boyd L."/>
            <person name="Currie J."/>
            <person name="Angelova A."/>
            <person name="Collura K."/>
            <person name="Wissotski M."/>
            <person name="Ashley E."/>
            <person name="Morrow D."/>
            <person name="Fernandes J."/>
            <person name="Walbot V."/>
            <person name="Yu Y."/>
        </authorList>
    </citation>
    <scope>NUCLEOTIDE SEQUENCE</scope>
    <source>
        <strain evidence="1">B73</strain>
    </source>
</reference>
<dbReference type="AlphaFoldDB" id="C4J065"/>
<reference evidence="1" key="2">
    <citation type="submission" date="2012-06" db="EMBL/GenBank/DDBJ databases">
        <authorList>
            <person name="Yu Y."/>
            <person name="Currie J."/>
            <person name="Lomeli R."/>
            <person name="Angelova A."/>
            <person name="Collura K."/>
            <person name="Wissotski M."/>
            <person name="Campos D."/>
            <person name="Kudrna D."/>
            <person name="Golser W."/>
            <person name="Ashely E."/>
            <person name="Descour A."/>
            <person name="Fernandes J."/>
            <person name="Soderlund C."/>
            <person name="Walbot V."/>
        </authorList>
    </citation>
    <scope>NUCLEOTIDE SEQUENCE</scope>
    <source>
        <strain evidence="1">B73</strain>
    </source>
</reference>
<evidence type="ECO:0000313" key="1">
    <source>
        <dbReference type="EMBL" id="ACR34565.1"/>
    </source>
</evidence>
<dbReference type="EMBL" id="BT084212">
    <property type="protein sequence ID" value="ACR34565.1"/>
    <property type="molecule type" value="mRNA"/>
</dbReference>
<accession>C4J065</accession>
<proteinExistence type="evidence at transcript level"/>